<dbReference type="AlphaFoldDB" id="A0A3B0VNI1"/>
<organism evidence="1">
    <name type="scientific">hydrothermal vent metagenome</name>
    <dbReference type="NCBI Taxonomy" id="652676"/>
    <lineage>
        <taxon>unclassified sequences</taxon>
        <taxon>metagenomes</taxon>
        <taxon>ecological metagenomes</taxon>
    </lineage>
</organism>
<protein>
    <submittedName>
        <fullName evidence="1">Uncharacterized protein</fullName>
    </submittedName>
</protein>
<name>A0A3B0VNI1_9ZZZZ</name>
<dbReference type="EMBL" id="UOFB01000070">
    <property type="protein sequence ID" value="VAW45075.1"/>
    <property type="molecule type" value="Genomic_DNA"/>
</dbReference>
<evidence type="ECO:0000313" key="1">
    <source>
        <dbReference type="EMBL" id="VAW45075.1"/>
    </source>
</evidence>
<proteinExistence type="predicted"/>
<gene>
    <name evidence="1" type="ORF">MNBD_GAMMA04-2205</name>
</gene>
<sequence length="124" mass="13628">MKKILIYALLLTHICTGLVFASEMHSETLLPHDAAEQKTVVGGEIRHADHTHVVNTSSHAVDLYAEPQGGQHYESHHCHGSAHLVGLIYTQALSQPSYAGRHIRVHAQAPVHVYTPPILRPPIV</sequence>
<reference evidence="1" key="1">
    <citation type="submission" date="2018-06" db="EMBL/GenBank/DDBJ databases">
        <authorList>
            <person name="Zhirakovskaya E."/>
        </authorList>
    </citation>
    <scope>NUCLEOTIDE SEQUENCE</scope>
</reference>
<accession>A0A3B0VNI1</accession>